<protein>
    <submittedName>
        <fullName evidence="2">Nucleotidyltransferase domain-containing protein</fullName>
    </submittedName>
</protein>
<name>A0ABZ1BPS9_9FIRM</name>
<dbReference type="Proteomes" id="UP001333102">
    <property type="component" value="Chromosome"/>
</dbReference>
<organism evidence="2 3">
    <name type="scientific">Geochorda subterranea</name>
    <dbReference type="NCBI Taxonomy" id="3109564"/>
    <lineage>
        <taxon>Bacteria</taxon>
        <taxon>Bacillati</taxon>
        <taxon>Bacillota</taxon>
        <taxon>Limnochordia</taxon>
        <taxon>Limnochordales</taxon>
        <taxon>Geochordaceae</taxon>
        <taxon>Geochorda</taxon>
    </lineage>
</organism>
<dbReference type="SUPFAM" id="SSF81301">
    <property type="entry name" value="Nucleotidyltransferase"/>
    <property type="match status" value="1"/>
</dbReference>
<dbReference type="Gene3D" id="3.30.460.10">
    <property type="entry name" value="Beta Polymerase, domain 2"/>
    <property type="match status" value="1"/>
</dbReference>
<dbReference type="RefSeq" id="WP_324668904.1">
    <property type="nucleotide sequence ID" value="NZ_CP141614.1"/>
</dbReference>
<keyword evidence="3" id="KW-1185">Reference proteome</keyword>
<feature type="domain" description="Polymerase nucleotidyl transferase" evidence="1">
    <location>
        <begin position="16"/>
        <end position="76"/>
    </location>
</feature>
<reference evidence="3" key="1">
    <citation type="submission" date="2023-12" db="EMBL/GenBank/DDBJ databases">
        <title>Novel isolates from deep terrestrial aquifers shed light on the physiology and ecology of the class Limnochordia.</title>
        <authorList>
            <person name="Karnachuk O.V."/>
            <person name="Lukina A.P."/>
            <person name="Avakyan M.R."/>
            <person name="Kadnikov V."/>
            <person name="Begmatov S."/>
            <person name="Beletsky A.V."/>
            <person name="Mardanov A.V."/>
            <person name="Ravin N.V."/>
        </authorList>
    </citation>
    <scope>NUCLEOTIDE SEQUENCE [LARGE SCALE GENOMIC DNA]</scope>
    <source>
        <strain evidence="3">LN</strain>
    </source>
</reference>
<dbReference type="PANTHER" id="PTHR43449">
    <property type="entry name" value="NUCLEOTIDYLTRANSFERASE"/>
    <property type="match status" value="1"/>
</dbReference>
<evidence type="ECO:0000313" key="2">
    <source>
        <dbReference type="EMBL" id="WRP14556.1"/>
    </source>
</evidence>
<dbReference type="PANTHER" id="PTHR43449:SF3">
    <property type="entry name" value="POLYMERASE NUCLEOTIDYL TRANSFERASE DOMAIN-CONTAINING PROTEIN"/>
    <property type="match status" value="1"/>
</dbReference>
<dbReference type="EMBL" id="CP141614">
    <property type="protein sequence ID" value="WRP14556.1"/>
    <property type="molecule type" value="Genomic_DNA"/>
</dbReference>
<accession>A0ABZ1BPS9</accession>
<dbReference type="Pfam" id="PF01909">
    <property type="entry name" value="NTP_transf_2"/>
    <property type="match status" value="1"/>
</dbReference>
<proteinExistence type="predicted"/>
<evidence type="ECO:0000259" key="1">
    <source>
        <dbReference type="Pfam" id="PF01909"/>
    </source>
</evidence>
<dbReference type="InterPro" id="IPR043519">
    <property type="entry name" value="NT_sf"/>
</dbReference>
<dbReference type="InterPro" id="IPR002934">
    <property type="entry name" value="Polymerase_NTP_transf_dom"/>
</dbReference>
<evidence type="ECO:0000313" key="3">
    <source>
        <dbReference type="Proteomes" id="UP001333102"/>
    </source>
</evidence>
<gene>
    <name evidence="2" type="ORF">VLY81_14255</name>
</gene>
<dbReference type="CDD" id="cd05403">
    <property type="entry name" value="NT_KNTase_like"/>
    <property type="match status" value="1"/>
</dbReference>
<sequence length="130" mass="14478">MRHREEARRQLLEAARRYARRLSDRVPVQWVVVAGSVARGDFHDGSDIDVLVVSDALPPHPLRRAELLFEVAEGSVEPKGLTLDELQRELARGNPLVVEALSRGVVVHPEGATLVGLRHRLSQRPRAQSS</sequence>